<proteinExistence type="predicted"/>
<evidence type="ECO:0000313" key="3">
    <source>
        <dbReference type="Proteomes" id="UP000325933"/>
    </source>
</evidence>
<gene>
    <name evidence="2" type="ORF">F4U95_01420</name>
    <name evidence="1" type="ORF">F4U96_01420</name>
</gene>
<comment type="caution">
    <text evidence="2">The sequence shown here is derived from an EMBL/GenBank/DDBJ whole genome shotgun (WGS) entry which is preliminary data.</text>
</comment>
<evidence type="ECO:0000313" key="1">
    <source>
        <dbReference type="EMBL" id="KAA9021381.1"/>
    </source>
</evidence>
<dbReference type="SUPFAM" id="SSF160424">
    <property type="entry name" value="BH3703-like"/>
    <property type="match status" value="1"/>
</dbReference>
<protein>
    <recommendedName>
        <fullName evidence="5">DUF600 family protein</fullName>
    </recommendedName>
</protein>
<dbReference type="AlphaFoldDB" id="A0A5J5IAE1"/>
<accession>A0A5J5IAE1</accession>
<dbReference type="Proteomes" id="UP000325933">
    <property type="component" value="Unassembled WGS sequence"/>
</dbReference>
<name>A0A5J5IAE1_9SPHN</name>
<evidence type="ECO:0008006" key="5">
    <source>
        <dbReference type="Google" id="ProtNLM"/>
    </source>
</evidence>
<dbReference type="EMBL" id="VYQB01000001">
    <property type="protein sequence ID" value="KAA9021381.1"/>
    <property type="molecule type" value="Genomic_DNA"/>
</dbReference>
<evidence type="ECO:0000313" key="4">
    <source>
        <dbReference type="Proteomes" id="UP000326364"/>
    </source>
</evidence>
<dbReference type="RefSeq" id="WP_120253207.1">
    <property type="nucleotide sequence ID" value="NZ_JBNNIY010000003.1"/>
</dbReference>
<evidence type="ECO:0000313" key="2">
    <source>
        <dbReference type="EMBL" id="KAA9033743.1"/>
    </source>
</evidence>
<sequence>MGFDQALADRTLNELGQQIIADPRYAGQDWQGIAVVVQVQPRQRLFGYVYRPDGSWTAGMPDMDATIDKALALSKAMQLDGKDAWKTCLIQIARPGPQLKADFEYEDGARWNITPANLKAQVEQLRPR</sequence>
<reference evidence="3 4" key="1">
    <citation type="submission" date="2019-09" db="EMBL/GenBank/DDBJ databases">
        <authorList>
            <person name="Feng G."/>
        </authorList>
    </citation>
    <scope>NUCLEOTIDE SEQUENCE [LARGE SCALE GENOMIC DNA]</scope>
    <source>
        <strain evidence="2 3">KACC 19283</strain>
        <strain evidence="1 4">KACC 19284</strain>
    </source>
</reference>
<keyword evidence="4" id="KW-1185">Reference proteome</keyword>
<dbReference type="InterPro" id="IPR036170">
    <property type="entry name" value="YezG-like_sf"/>
</dbReference>
<organism evidence="2 3">
    <name type="scientific">Sphingobium limneticum</name>
    <dbReference type="NCBI Taxonomy" id="1007511"/>
    <lineage>
        <taxon>Bacteria</taxon>
        <taxon>Pseudomonadati</taxon>
        <taxon>Pseudomonadota</taxon>
        <taxon>Alphaproteobacteria</taxon>
        <taxon>Sphingomonadales</taxon>
        <taxon>Sphingomonadaceae</taxon>
        <taxon>Sphingobium</taxon>
    </lineage>
</organism>
<dbReference type="EMBL" id="VYQA01000001">
    <property type="protein sequence ID" value="KAA9033743.1"/>
    <property type="molecule type" value="Genomic_DNA"/>
</dbReference>
<dbReference type="Proteomes" id="UP000326364">
    <property type="component" value="Unassembled WGS sequence"/>
</dbReference>